<evidence type="ECO:0000313" key="10">
    <source>
        <dbReference type="Proteomes" id="UP000290767"/>
    </source>
</evidence>
<dbReference type="PANTHER" id="PTHR30346:SF0">
    <property type="entry name" value="HCA OPERON TRANSCRIPTIONAL ACTIVATOR HCAR"/>
    <property type="match status" value="1"/>
</dbReference>
<dbReference type="InterPro" id="IPR000847">
    <property type="entry name" value="LysR_HTH_N"/>
</dbReference>
<dbReference type="PROSITE" id="PS50931">
    <property type="entry name" value="HTH_LYSR"/>
    <property type="match status" value="1"/>
</dbReference>
<keyword evidence="4" id="KW-0804">Transcription</keyword>
<dbReference type="GO" id="GO:0003700">
    <property type="term" value="F:DNA-binding transcription factor activity"/>
    <property type="evidence" value="ECO:0007669"/>
    <property type="project" value="InterPro"/>
</dbReference>
<dbReference type="GO" id="GO:0003677">
    <property type="term" value="F:DNA binding"/>
    <property type="evidence" value="ECO:0007669"/>
    <property type="project" value="UniProtKB-KW"/>
</dbReference>
<dbReference type="Pfam" id="PF03466">
    <property type="entry name" value="LysR_substrate"/>
    <property type="match status" value="1"/>
</dbReference>
<evidence type="ECO:0000313" key="9">
    <source>
        <dbReference type="EMBL" id="RXT20520.1"/>
    </source>
</evidence>
<dbReference type="Pfam" id="PF00126">
    <property type="entry name" value="HTH_1"/>
    <property type="match status" value="1"/>
</dbReference>
<dbReference type="InterPro" id="IPR036388">
    <property type="entry name" value="WH-like_DNA-bd_sf"/>
</dbReference>
<evidence type="ECO:0000256" key="5">
    <source>
        <dbReference type="ARBA" id="ARBA00054626"/>
    </source>
</evidence>
<dbReference type="SUPFAM" id="SSF46785">
    <property type="entry name" value="Winged helix' DNA-binding domain"/>
    <property type="match status" value="1"/>
</dbReference>
<proteinExistence type="inferred from homology"/>
<dbReference type="PRINTS" id="PR00039">
    <property type="entry name" value="HTHLYSR"/>
</dbReference>
<accession>A0A4V1P0H3</accession>
<feature type="domain" description="HTH lysR-type" evidence="8">
    <location>
        <begin position="3"/>
        <end position="60"/>
    </location>
</feature>
<dbReference type="Gene3D" id="1.10.10.10">
    <property type="entry name" value="Winged helix-like DNA-binding domain superfamily/Winged helix DNA-binding domain"/>
    <property type="match status" value="1"/>
</dbReference>
<evidence type="ECO:0000256" key="7">
    <source>
        <dbReference type="ARBA" id="ARBA00083243"/>
    </source>
</evidence>
<dbReference type="PANTHER" id="PTHR30346">
    <property type="entry name" value="TRANSCRIPTIONAL DUAL REGULATOR HCAR-RELATED"/>
    <property type="match status" value="1"/>
</dbReference>
<dbReference type="InterPro" id="IPR005119">
    <property type="entry name" value="LysR_subst-bd"/>
</dbReference>
<evidence type="ECO:0000259" key="8">
    <source>
        <dbReference type="PROSITE" id="PS50931"/>
    </source>
</evidence>
<dbReference type="InterPro" id="IPR036390">
    <property type="entry name" value="WH_DNA-bd_sf"/>
</dbReference>
<dbReference type="EMBL" id="MZMU01000017">
    <property type="protein sequence ID" value="RXT20520.1"/>
    <property type="molecule type" value="Genomic_DNA"/>
</dbReference>
<keyword evidence="2" id="KW-0805">Transcription regulation</keyword>
<dbReference type="FunFam" id="1.10.10.10:FF:000001">
    <property type="entry name" value="LysR family transcriptional regulator"/>
    <property type="match status" value="1"/>
</dbReference>
<comment type="similarity">
    <text evidence="1">Belongs to the LysR transcriptional regulatory family.</text>
</comment>
<reference evidence="9 10" key="1">
    <citation type="submission" date="2017-03" db="EMBL/GenBank/DDBJ databases">
        <authorList>
            <person name="Safronova V.I."/>
            <person name="Sazanova A.L."/>
            <person name="Chirak E.R."/>
        </authorList>
    </citation>
    <scope>NUCLEOTIDE SEQUENCE [LARGE SCALE GENOMIC DNA]</scope>
    <source>
        <strain evidence="9 10">Tri-43</strain>
    </source>
</reference>
<comment type="function">
    <text evidence="5">Transcriptional regulator of the ttuABCDE tartrate utilization operon.</text>
</comment>
<evidence type="ECO:0000256" key="2">
    <source>
        <dbReference type="ARBA" id="ARBA00023015"/>
    </source>
</evidence>
<evidence type="ECO:0000256" key="3">
    <source>
        <dbReference type="ARBA" id="ARBA00023125"/>
    </source>
</evidence>
<dbReference type="GO" id="GO:0032993">
    <property type="term" value="C:protein-DNA complex"/>
    <property type="evidence" value="ECO:0007669"/>
    <property type="project" value="TreeGrafter"/>
</dbReference>
<evidence type="ECO:0000256" key="1">
    <source>
        <dbReference type="ARBA" id="ARBA00009437"/>
    </source>
</evidence>
<dbReference type="Proteomes" id="UP000290767">
    <property type="component" value="Unassembled WGS sequence"/>
</dbReference>
<evidence type="ECO:0000256" key="6">
    <source>
        <dbReference type="ARBA" id="ARBA00067332"/>
    </source>
</evidence>
<keyword evidence="3" id="KW-0238">DNA-binding</keyword>
<dbReference type="RefSeq" id="WP_129420974.1">
    <property type="nucleotide sequence ID" value="NZ_MZMU01000017.1"/>
</dbReference>
<name>A0A4V1P0H3_RHILE</name>
<protein>
    <recommendedName>
        <fullName evidence="6">HTH-type transcriptional regulator TtuA</fullName>
    </recommendedName>
    <alternativeName>
        <fullName evidence="7">Tartrate utilization transcriptional regulator</fullName>
    </alternativeName>
</protein>
<sequence>MALSLRQLRYFVATAELGQISQAAVDLSISQSAVTTAIKELEQTVGASLFIRAPHGMDLTAAGRQFLSHAYDILKKVDEATHLNVVNNDVEGTLTVAATYTVIGYFLPLHIERLRRLFPKLDIQLFELTRESIEEGLLTNRYDMSVLLTSNILNPSLVTEKVLSSTRRLWVPAQHHLLQADSVGLEEIAEEPYIMLTVDEAAHSSLKYWSASPYQPQVILRTSSVEAVRSLVANGQGVAILSDMVHRPWSLEGRRIETINVRDPVPAMDVGLAWRKNIELSPPMLAFRSYFQQAFHLPGNAR</sequence>
<evidence type="ECO:0000256" key="4">
    <source>
        <dbReference type="ARBA" id="ARBA00023163"/>
    </source>
</evidence>
<dbReference type="SUPFAM" id="SSF53850">
    <property type="entry name" value="Periplasmic binding protein-like II"/>
    <property type="match status" value="1"/>
</dbReference>
<comment type="caution">
    <text evidence="9">The sequence shown here is derived from an EMBL/GenBank/DDBJ whole genome shotgun (WGS) entry which is preliminary data.</text>
</comment>
<gene>
    <name evidence="9" type="ORF">B5P46_24175</name>
</gene>
<dbReference type="AlphaFoldDB" id="A0A4V1P0H3"/>
<dbReference type="Gene3D" id="3.40.190.10">
    <property type="entry name" value="Periplasmic binding protein-like II"/>
    <property type="match status" value="2"/>
</dbReference>
<organism evidence="9 10">
    <name type="scientific">Rhizobium leguminosarum</name>
    <dbReference type="NCBI Taxonomy" id="384"/>
    <lineage>
        <taxon>Bacteria</taxon>
        <taxon>Pseudomonadati</taxon>
        <taxon>Pseudomonadota</taxon>
        <taxon>Alphaproteobacteria</taxon>
        <taxon>Hyphomicrobiales</taxon>
        <taxon>Rhizobiaceae</taxon>
        <taxon>Rhizobium/Agrobacterium group</taxon>
        <taxon>Rhizobium</taxon>
    </lineage>
</organism>